<name>A0A077Y645_PLAYE</name>
<comment type="similarity">
    <text evidence="6">Belongs to the COQ4 family.</text>
</comment>
<dbReference type="Proteomes" id="UP000072904">
    <property type="component" value="Chromosome 9"/>
</dbReference>
<reference evidence="8" key="2">
    <citation type="submission" date="2014-05" db="EMBL/GenBank/DDBJ databases">
        <authorList>
            <person name="Aslett M.A."/>
            <person name="De Silva N."/>
        </authorList>
    </citation>
    <scope>NUCLEOTIDE SEQUENCE</scope>
    <source>
        <strain evidence="8">17X</strain>
    </source>
</reference>
<reference evidence="9 10" key="1">
    <citation type="journal article" date="2014" name="BMC Biol.">
        <title>A comprehensive evaluation of rodent malaria parasite genomes and gene expression.</title>
        <authorList>
            <person name="Otto T.D."/>
            <person name="Bohme U."/>
            <person name="Jackson A.P."/>
            <person name="Hunt M."/>
            <person name="Franke-Fayard B."/>
            <person name="Hoeijmakers W.A."/>
            <person name="Religa A.A."/>
            <person name="Robertson L."/>
            <person name="Sanders M."/>
            <person name="Ogun S.A."/>
            <person name="Cunningham D."/>
            <person name="Erhart A."/>
            <person name="Billker O."/>
            <person name="Khan S.M."/>
            <person name="Stunnenberg H.G."/>
            <person name="Langhorne J."/>
            <person name="Holder A.A."/>
            <person name="Waters A.P."/>
            <person name="Newbold C.I."/>
            <person name="Pain A."/>
            <person name="Berriman M."/>
            <person name="Janse C.J."/>
        </authorList>
    </citation>
    <scope>NUCLEOTIDE SEQUENCE [LARGE SCALE GENOMIC DNA]</scope>
    <source>
        <strain evidence="8 9">17X</strain>
        <strain evidence="7 10">YM</strain>
    </source>
</reference>
<dbReference type="EC" id="4.1.1.130" evidence="6"/>
<gene>
    <name evidence="8" type="ORF">PY17X_0937400</name>
    <name evidence="7" type="ORF">PYYM_0936800</name>
</gene>
<dbReference type="GO" id="GO:0031314">
    <property type="term" value="C:extrinsic component of mitochondrial inner membrane"/>
    <property type="evidence" value="ECO:0007669"/>
    <property type="project" value="UniProtKB-UniRule"/>
</dbReference>
<evidence type="ECO:0000256" key="1">
    <source>
        <dbReference type="ARBA" id="ARBA00022688"/>
    </source>
</evidence>
<reference evidence="8" key="4">
    <citation type="submission" date="2019-05" db="EMBL/GenBank/DDBJ databases">
        <authorList>
            <consortium name="Pathogen Informatics"/>
        </authorList>
    </citation>
    <scope>NUCLEOTIDE SEQUENCE</scope>
    <source>
        <strain evidence="8">17X</strain>
    </source>
</reference>
<keyword evidence="4 6" id="KW-0472">Membrane</keyword>
<reference evidence="7" key="3">
    <citation type="submission" date="2014-05" db="EMBL/GenBank/DDBJ databases">
        <authorList>
            <person name="Aslett A.Martin."/>
            <person name="De Silva Nishadi"/>
        </authorList>
    </citation>
    <scope>NUCLEOTIDE SEQUENCE</scope>
    <source>
        <strain evidence="7">YM</strain>
    </source>
</reference>
<evidence type="ECO:0000313" key="7">
    <source>
        <dbReference type="EMBL" id="CDU18146.1"/>
    </source>
</evidence>
<organism evidence="7 10">
    <name type="scientific">Plasmodium yoelii</name>
    <dbReference type="NCBI Taxonomy" id="5861"/>
    <lineage>
        <taxon>Eukaryota</taxon>
        <taxon>Sar</taxon>
        <taxon>Alveolata</taxon>
        <taxon>Apicomplexa</taxon>
        <taxon>Aconoidasida</taxon>
        <taxon>Haemosporida</taxon>
        <taxon>Plasmodiidae</taxon>
        <taxon>Plasmodium</taxon>
        <taxon>Plasmodium (Vinckeia)</taxon>
    </lineage>
</organism>
<sequence length="355" mass="42556">MSNFAKIFQSNWIDLNKLGKLEIFLKTILGIYKAPNRTHLLAHAADISSFYAVKNIYEYMKNDDEGKEILKNKPLLIRQDIQFNELKKLPKNTLGYKYMEFLETYKLHAHDREVAHFFDNINYSYILTRYRQIHDIGHVVYNLNISIESEAALKMIELIHTKLPITLLAILVAPFMSPLYRFQYIFKDKIPPNFLNPNFDYTYKDDYNYIDELSLKQYVYNLTEYFHIDKINNNLFFQKLYKYYFDNLNNSNHIRGTIIYGYNNENNNDIIFDDINNEYIFLKNPEKNYFLFKYKPRQTLLNQLYPWAYMAGMAAKKPLHSIHIENWLDKDIDIFRKTYNIIPLPDHLNLMSGIN</sequence>
<dbReference type="VEuPathDB" id="PlasmoDB:PY17X_0937400"/>
<feature type="binding site" evidence="6">
    <location>
        <position position="134"/>
    </location>
    <ligand>
        <name>Zn(2+)</name>
        <dbReference type="ChEBI" id="CHEBI:29105"/>
    </ligand>
</feature>
<dbReference type="PANTHER" id="PTHR12922:SF7">
    <property type="entry name" value="UBIQUINONE BIOSYNTHESIS PROTEIN COQ4 HOMOLOG, MITOCHONDRIAL"/>
    <property type="match status" value="1"/>
</dbReference>
<feature type="binding site" evidence="6">
    <location>
        <position position="138"/>
    </location>
    <ligand>
        <name>Zn(2+)</name>
        <dbReference type="ChEBI" id="CHEBI:29105"/>
    </ligand>
</feature>
<keyword evidence="6" id="KW-0479">Metal-binding</keyword>
<comment type="pathway">
    <text evidence="6">Cofactor biosynthesis; ubiquinone biosynthesis.</text>
</comment>
<dbReference type="PANTHER" id="PTHR12922">
    <property type="entry name" value="UBIQUINONE BIOSYNTHESIS PROTEIN"/>
    <property type="match status" value="1"/>
</dbReference>
<comment type="function">
    <text evidence="6">Lyase that catalyzes the C1-decarboxylation of 4-hydroxy-3-methoxy-5-(all-trans-polyprenyl)benzoic acid into 2-methoxy-6-(all-trans-polyprenyl)phenol during ubiquinone biosynthesis.</text>
</comment>
<evidence type="ECO:0000313" key="10">
    <source>
        <dbReference type="Proteomes" id="UP000072904"/>
    </source>
</evidence>
<accession>A0A077Y645</accession>
<dbReference type="Pfam" id="PF05019">
    <property type="entry name" value="Coq4"/>
    <property type="match status" value="1"/>
</dbReference>
<dbReference type="UniPathway" id="UPA00232"/>
<keyword evidence="5 6" id="KW-0456">Lyase</keyword>
<keyword evidence="1 6" id="KW-0831">Ubiquinone biosynthesis</keyword>
<proteinExistence type="inferred from homology"/>
<comment type="subunit">
    <text evidence="6">Component of a multi-subunit COQ enzyme complex.</text>
</comment>
<keyword evidence="6" id="KW-0862">Zinc</keyword>
<dbReference type="InterPro" id="IPR027540">
    <property type="entry name" value="Coq4_euk"/>
</dbReference>
<dbReference type="VEuPathDB" id="PlasmoDB:Py17XNL_000900390"/>
<dbReference type="OrthoDB" id="4249at2759"/>
<dbReference type="RefSeq" id="XP_726273.2">
    <property type="nucleotide sequence ID" value="XM_721180.2"/>
</dbReference>
<dbReference type="KEGG" id="pyo:PY17X_0937400"/>
<feature type="binding site" evidence="6">
    <location>
        <position position="150"/>
    </location>
    <ligand>
        <name>Zn(2+)</name>
        <dbReference type="ChEBI" id="CHEBI:29105"/>
    </ligand>
</feature>
<dbReference type="AlphaFoldDB" id="A0A077Y645"/>
<dbReference type="OMA" id="QIHDIGH"/>
<dbReference type="VEuPathDB" id="PlasmoDB:PY05764"/>
<evidence type="ECO:0000313" key="8">
    <source>
        <dbReference type="EMBL" id="VTZ78563.1"/>
    </source>
</evidence>
<protein>
    <recommendedName>
        <fullName evidence="6">Ubiquinone biosynthesis protein COQ4 homolog, mitochondrial</fullName>
    </recommendedName>
    <alternativeName>
        <fullName evidence="6">4-hydroxy-3-methoxy-5-polyprenylbenzoate decarboxylase</fullName>
        <ecNumber evidence="6">4.1.1.130</ecNumber>
    </alternativeName>
    <alternativeName>
        <fullName evidence="6">Coenzyme Q biosynthesis protein 4 homolog</fullName>
    </alternativeName>
</protein>
<evidence type="ECO:0000256" key="5">
    <source>
        <dbReference type="ARBA" id="ARBA00023239"/>
    </source>
</evidence>
<dbReference type="EMBL" id="LM993663">
    <property type="protein sequence ID" value="VTZ78563.1"/>
    <property type="molecule type" value="Genomic_DNA"/>
</dbReference>
<comment type="subcellular location">
    <subcellularLocation>
        <location evidence="6">Mitochondrion inner membrane</location>
        <topology evidence="6">Peripheral membrane protein</topology>
        <orientation evidence="6">Matrix side</orientation>
    </subcellularLocation>
</comment>
<comment type="catalytic activity">
    <reaction evidence="6">
        <text>a 4-hydroxy-3-methoxy-5-(all-trans-polyprenyl)benzoate + H(+) = a 2-methoxy-6-(all-trans-polyprenyl)phenol + CO2</text>
        <dbReference type="Rhea" id="RHEA:81179"/>
        <dbReference type="Rhea" id="RHEA-COMP:9551"/>
        <dbReference type="Rhea" id="RHEA-COMP:10931"/>
        <dbReference type="ChEBI" id="CHEBI:15378"/>
        <dbReference type="ChEBI" id="CHEBI:16526"/>
        <dbReference type="ChEBI" id="CHEBI:62731"/>
        <dbReference type="ChEBI" id="CHEBI:84443"/>
        <dbReference type="EC" id="4.1.1.130"/>
    </reaction>
</comment>
<evidence type="ECO:0000256" key="4">
    <source>
        <dbReference type="ARBA" id="ARBA00023136"/>
    </source>
</evidence>
<evidence type="ECO:0000256" key="2">
    <source>
        <dbReference type="ARBA" id="ARBA00022792"/>
    </source>
</evidence>
<evidence type="ECO:0000313" key="9">
    <source>
        <dbReference type="Proteomes" id="UP000072874"/>
    </source>
</evidence>
<keyword evidence="3 6" id="KW-0496">Mitochondrion</keyword>
<dbReference type="VEuPathDB" id="PlasmoDB:PYYM_0936800"/>
<dbReference type="Proteomes" id="UP000072874">
    <property type="component" value="Chromosome 9"/>
</dbReference>
<dbReference type="GO" id="GO:0120539">
    <property type="term" value="F:4-hydroxy-3-methoxy-5-polyprenylbenzoate decarboxylase activity"/>
    <property type="evidence" value="ECO:0007669"/>
    <property type="project" value="UniProtKB-EC"/>
</dbReference>
<dbReference type="GO" id="GO:0008270">
    <property type="term" value="F:zinc ion binding"/>
    <property type="evidence" value="ECO:0007669"/>
    <property type="project" value="UniProtKB-UniRule"/>
</dbReference>
<dbReference type="InterPro" id="IPR007715">
    <property type="entry name" value="Coq4"/>
</dbReference>
<dbReference type="GeneID" id="3791613"/>
<dbReference type="HAMAP" id="MF_03111">
    <property type="entry name" value="Coq4"/>
    <property type="match status" value="1"/>
</dbReference>
<evidence type="ECO:0000256" key="3">
    <source>
        <dbReference type="ARBA" id="ARBA00023128"/>
    </source>
</evidence>
<feature type="binding site" evidence="6">
    <location>
        <position position="135"/>
    </location>
    <ligand>
        <name>Zn(2+)</name>
        <dbReference type="ChEBI" id="CHEBI:29105"/>
    </ligand>
</feature>
<comment type="cofactor">
    <cofactor evidence="6">
        <name>Zn(2+)</name>
        <dbReference type="ChEBI" id="CHEBI:29105"/>
    </cofactor>
</comment>
<keyword evidence="7" id="KW-0830">Ubiquinone</keyword>
<keyword evidence="2 6" id="KW-0999">Mitochondrion inner membrane</keyword>
<dbReference type="EMBL" id="LK934637">
    <property type="protein sequence ID" value="CDU18146.1"/>
    <property type="molecule type" value="Genomic_DNA"/>
</dbReference>
<evidence type="ECO:0000256" key="6">
    <source>
        <dbReference type="HAMAP-Rule" id="MF_03111"/>
    </source>
</evidence>